<keyword evidence="2" id="KW-0539">Nucleus</keyword>
<name>A0AAD5U717_9FUNG</name>
<evidence type="ECO:0000313" key="4">
    <source>
        <dbReference type="Proteomes" id="UP001211065"/>
    </source>
</evidence>
<dbReference type="GO" id="GO:0043248">
    <property type="term" value="P:proteasome assembly"/>
    <property type="evidence" value="ECO:0007669"/>
    <property type="project" value="UniProtKB-UniRule"/>
</dbReference>
<dbReference type="Pfam" id="PF05160">
    <property type="entry name" value="DSS1_SEM1"/>
    <property type="match status" value="1"/>
</dbReference>
<evidence type="ECO:0000256" key="1">
    <source>
        <dbReference type="ARBA" id="ARBA00034491"/>
    </source>
</evidence>
<comment type="similarity">
    <text evidence="1 2">Belongs to the DSS1/SEM1 family.</text>
</comment>
<dbReference type="Proteomes" id="UP001211065">
    <property type="component" value="Unassembled WGS sequence"/>
</dbReference>
<keyword evidence="4" id="KW-1185">Reference proteome</keyword>
<dbReference type="InterPro" id="IPR007834">
    <property type="entry name" value="DSS1_SEM1"/>
</dbReference>
<protein>
    <recommendedName>
        <fullName evidence="2">26S proteasome complex subunit SEM1</fullName>
    </recommendedName>
</protein>
<dbReference type="GO" id="GO:0005634">
    <property type="term" value="C:nucleus"/>
    <property type="evidence" value="ECO:0007669"/>
    <property type="project" value="UniProtKB-SubCell"/>
</dbReference>
<reference evidence="3" key="1">
    <citation type="submission" date="2020-05" db="EMBL/GenBank/DDBJ databases">
        <title>Phylogenomic resolution of chytrid fungi.</title>
        <authorList>
            <person name="Stajich J.E."/>
            <person name="Amses K."/>
            <person name="Simmons R."/>
            <person name="Seto K."/>
            <person name="Myers J."/>
            <person name="Bonds A."/>
            <person name="Quandt C.A."/>
            <person name="Barry K."/>
            <person name="Liu P."/>
            <person name="Grigoriev I."/>
            <person name="Longcore J.E."/>
            <person name="James T.Y."/>
        </authorList>
    </citation>
    <scope>NUCLEOTIDE SEQUENCE</scope>
    <source>
        <strain evidence="3">JEL0476</strain>
    </source>
</reference>
<comment type="caution">
    <text evidence="3">The sequence shown here is derived from an EMBL/GenBank/DDBJ whole genome shotgun (WGS) entry which is preliminary data.</text>
</comment>
<comment type="subcellular location">
    <subcellularLocation>
        <location evidence="2">Nucleus</location>
    </subcellularLocation>
</comment>
<dbReference type="AlphaFoldDB" id="A0AAD5U717"/>
<proteinExistence type="inferred from homology"/>
<dbReference type="GO" id="GO:0008541">
    <property type="term" value="C:proteasome regulatory particle, lid subcomplex"/>
    <property type="evidence" value="ECO:0007669"/>
    <property type="project" value="UniProtKB-UniRule"/>
</dbReference>
<organism evidence="3 4">
    <name type="scientific">Clydaea vesicula</name>
    <dbReference type="NCBI Taxonomy" id="447962"/>
    <lineage>
        <taxon>Eukaryota</taxon>
        <taxon>Fungi</taxon>
        <taxon>Fungi incertae sedis</taxon>
        <taxon>Chytridiomycota</taxon>
        <taxon>Chytridiomycota incertae sedis</taxon>
        <taxon>Chytridiomycetes</taxon>
        <taxon>Lobulomycetales</taxon>
        <taxon>Lobulomycetaceae</taxon>
        <taxon>Clydaea</taxon>
    </lineage>
</organism>
<evidence type="ECO:0000256" key="2">
    <source>
        <dbReference type="RuleBase" id="RU369057"/>
    </source>
</evidence>
<dbReference type="EMBL" id="JADGJW010000030">
    <property type="protein sequence ID" value="KAJ3226718.1"/>
    <property type="molecule type" value="Genomic_DNA"/>
</dbReference>
<dbReference type="GO" id="GO:0006406">
    <property type="term" value="P:mRNA export from nucleus"/>
    <property type="evidence" value="ECO:0007669"/>
    <property type="project" value="UniProtKB-UniRule"/>
</dbReference>
<accession>A0AAD5U717</accession>
<dbReference type="SMART" id="SM01385">
    <property type="entry name" value="DSS1_SEM1"/>
    <property type="match status" value="1"/>
</dbReference>
<sequence length="86" mass="9945">MVKEEKKVEEEKAEKKAQLNISDLDEDEFEDFPADEIPVEAEKKKEGFEHTVELDATWEDDVVEEDFSNRLKKENDATTGVAPMKE</sequence>
<gene>
    <name evidence="3" type="ORF">HK099_004328</name>
</gene>
<evidence type="ECO:0000313" key="3">
    <source>
        <dbReference type="EMBL" id="KAJ3226718.1"/>
    </source>
</evidence>
<keyword evidence="2" id="KW-0647">Proteasome</keyword>
<comment type="function">
    <text evidence="2">Component of the 26S proteasome, a multiprotein complex involved in the ATP-dependent degradation of ubiquitinated proteins.</text>
</comment>